<keyword evidence="2" id="KW-1185">Reference proteome</keyword>
<dbReference type="AlphaFoldDB" id="A0A392VET4"/>
<protein>
    <submittedName>
        <fullName evidence="1">Uncharacterized protein</fullName>
    </submittedName>
</protein>
<evidence type="ECO:0000313" key="1">
    <source>
        <dbReference type="EMBL" id="MCI86367.1"/>
    </source>
</evidence>
<evidence type="ECO:0000313" key="2">
    <source>
        <dbReference type="Proteomes" id="UP000265520"/>
    </source>
</evidence>
<comment type="caution">
    <text evidence="1">The sequence shown here is derived from an EMBL/GenBank/DDBJ whole genome shotgun (WGS) entry which is preliminary data.</text>
</comment>
<reference evidence="1 2" key="1">
    <citation type="journal article" date="2018" name="Front. Plant Sci.">
        <title>Red Clover (Trifolium pratense) and Zigzag Clover (T. medium) - A Picture of Genomic Similarities and Differences.</title>
        <authorList>
            <person name="Dluhosova J."/>
            <person name="Istvanek J."/>
            <person name="Nedelnik J."/>
            <person name="Repkova J."/>
        </authorList>
    </citation>
    <scope>NUCLEOTIDE SEQUENCE [LARGE SCALE GENOMIC DNA]</scope>
    <source>
        <strain evidence="2">cv. 10/8</strain>
        <tissue evidence="1">Leaf</tissue>
    </source>
</reference>
<accession>A0A392VET4</accession>
<dbReference type="Proteomes" id="UP000265520">
    <property type="component" value="Unassembled WGS sequence"/>
</dbReference>
<dbReference type="EMBL" id="LXQA011138650">
    <property type="protein sequence ID" value="MCI86367.1"/>
    <property type="molecule type" value="Genomic_DNA"/>
</dbReference>
<organism evidence="1 2">
    <name type="scientific">Trifolium medium</name>
    <dbReference type="NCBI Taxonomy" id="97028"/>
    <lineage>
        <taxon>Eukaryota</taxon>
        <taxon>Viridiplantae</taxon>
        <taxon>Streptophyta</taxon>
        <taxon>Embryophyta</taxon>
        <taxon>Tracheophyta</taxon>
        <taxon>Spermatophyta</taxon>
        <taxon>Magnoliopsida</taxon>
        <taxon>eudicotyledons</taxon>
        <taxon>Gunneridae</taxon>
        <taxon>Pentapetalae</taxon>
        <taxon>rosids</taxon>
        <taxon>fabids</taxon>
        <taxon>Fabales</taxon>
        <taxon>Fabaceae</taxon>
        <taxon>Papilionoideae</taxon>
        <taxon>50 kb inversion clade</taxon>
        <taxon>NPAAA clade</taxon>
        <taxon>Hologalegina</taxon>
        <taxon>IRL clade</taxon>
        <taxon>Trifolieae</taxon>
        <taxon>Trifolium</taxon>
    </lineage>
</organism>
<proteinExistence type="predicted"/>
<feature type="non-terminal residue" evidence="1">
    <location>
        <position position="26"/>
    </location>
</feature>
<name>A0A392VET4_9FABA</name>
<sequence length="26" mass="2968">MRTRLAWEHVSDESGDFIAAFPVTTM</sequence>